<dbReference type="AlphaFoldDB" id="A0A5P3ABG2"/>
<evidence type="ECO:0000313" key="7">
    <source>
        <dbReference type="EMBL" id="QEW25688.1"/>
    </source>
</evidence>
<dbReference type="InterPro" id="IPR043428">
    <property type="entry name" value="LivM-like"/>
</dbReference>
<feature type="transmembrane region" description="Helical" evidence="6">
    <location>
        <begin position="88"/>
        <end position="109"/>
    </location>
</feature>
<dbReference type="PANTHER" id="PTHR30482:SF18">
    <property type="entry name" value="BRANCHED AMINO ACID TRANSPORT SYSTEM PERMEASE"/>
    <property type="match status" value="1"/>
</dbReference>
<keyword evidence="2" id="KW-1003">Cell membrane</keyword>
<keyword evidence="3 6" id="KW-0812">Transmembrane</keyword>
<keyword evidence="4 6" id="KW-1133">Transmembrane helix</keyword>
<organism evidence="7 8">
    <name type="scientific">Roseovarius indicus</name>
    <dbReference type="NCBI Taxonomy" id="540747"/>
    <lineage>
        <taxon>Bacteria</taxon>
        <taxon>Pseudomonadati</taxon>
        <taxon>Pseudomonadota</taxon>
        <taxon>Alphaproteobacteria</taxon>
        <taxon>Rhodobacterales</taxon>
        <taxon>Roseobacteraceae</taxon>
        <taxon>Roseovarius</taxon>
    </lineage>
</organism>
<dbReference type="PANTHER" id="PTHR30482">
    <property type="entry name" value="HIGH-AFFINITY BRANCHED-CHAIN AMINO ACID TRANSPORT SYSTEM PERMEASE"/>
    <property type="match status" value="1"/>
</dbReference>
<feature type="transmembrane region" description="Helical" evidence="6">
    <location>
        <begin position="160"/>
        <end position="178"/>
    </location>
</feature>
<proteinExistence type="predicted"/>
<sequence length="326" mass="35143">MQGATLRKLVLPVLGVGFLALPWLSGGANVVFSACVIIAIFAVMSYGLDIIVSDLGEVSLAHPVFFAGGAYVTSIASSRAGLDPLSTLVLSLLVVLVMAGAIAFVTLRLREFVFSLVTYAVSVVAMTVASNWAFLGGSDGVTGIPAFELFGYRALTDKQLWPVAWALLMATLYLVAAFRKSRLGHAAMTVHLNPSLARMSGISPELVRMKVFLVSAPISASAGWLYAYQRAYISADVLTPYFLILMLTAVVLVGRRILLAPLLGVTLIILQERFLSYGAYVDRIILGTLLIMALSFLPRGLYGLVQDTISALRRPKNQPLEERQET</sequence>
<gene>
    <name evidence="7" type="ORF">RIdsm_01475</name>
</gene>
<evidence type="ECO:0000256" key="5">
    <source>
        <dbReference type="ARBA" id="ARBA00023136"/>
    </source>
</evidence>
<feature type="transmembrane region" description="Helical" evidence="6">
    <location>
        <begin position="116"/>
        <end position="135"/>
    </location>
</feature>
<dbReference type="OrthoDB" id="9814461at2"/>
<name>A0A5P3ABG2_9RHOB</name>
<dbReference type="EMBL" id="CP031598">
    <property type="protein sequence ID" value="QEW25688.1"/>
    <property type="molecule type" value="Genomic_DNA"/>
</dbReference>
<evidence type="ECO:0000256" key="1">
    <source>
        <dbReference type="ARBA" id="ARBA00004651"/>
    </source>
</evidence>
<comment type="subcellular location">
    <subcellularLocation>
        <location evidence="1">Cell membrane</location>
        <topology evidence="1">Multi-pass membrane protein</topology>
    </subcellularLocation>
</comment>
<dbReference type="CDD" id="cd06581">
    <property type="entry name" value="TM_PBP1_LivM_like"/>
    <property type="match status" value="1"/>
</dbReference>
<feature type="transmembrane region" description="Helical" evidence="6">
    <location>
        <begin position="277"/>
        <end position="297"/>
    </location>
</feature>
<dbReference type="PROSITE" id="PS51257">
    <property type="entry name" value="PROKAR_LIPOPROTEIN"/>
    <property type="match status" value="1"/>
</dbReference>
<dbReference type="GO" id="GO:0015658">
    <property type="term" value="F:branched-chain amino acid transmembrane transporter activity"/>
    <property type="evidence" value="ECO:0007669"/>
    <property type="project" value="InterPro"/>
</dbReference>
<evidence type="ECO:0000256" key="2">
    <source>
        <dbReference type="ARBA" id="ARBA00022475"/>
    </source>
</evidence>
<dbReference type="Pfam" id="PF02653">
    <property type="entry name" value="BPD_transp_2"/>
    <property type="match status" value="1"/>
</dbReference>
<accession>A0A5P3ABG2</accession>
<evidence type="ECO:0000256" key="3">
    <source>
        <dbReference type="ARBA" id="ARBA00022692"/>
    </source>
</evidence>
<feature type="transmembrane region" description="Helical" evidence="6">
    <location>
        <begin position="64"/>
        <end position="82"/>
    </location>
</feature>
<evidence type="ECO:0000256" key="4">
    <source>
        <dbReference type="ARBA" id="ARBA00022989"/>
    </source>
</evidence>
<dbReference type="InterPro" id="IPR001851">
    <property type="entry name" value="ABC_transp_permease"/>
</dbReference>
<evidence type="ECO:0000256" key="6">
    <source>
        <dbReference type="SAM" id="Phobius"/>
    </source>
</evidence>
<reference evidence="7 8" key="1">
    <citation type="submission" date="2018-08" db="EMBL/GenBank/DDBJ databases">
        <title>Genetic Globetrotter - A new plasmid hitch-hiking vast phylogenetic and geographic distances.</title>
        <authorList>
            <person name="Vollmers J."/>
            <person name="Petersen J."/>
        </authorList>
    </citation>
    <scope>NUCLEOTIDE SEQUENCE [LARGE SCALE GENOMIC DNA]</scope>
    <source>
        <strain evidence="7 8">DSM 26383</strain>
    </source>
</reference>
<feature type="transmembrane region" description="Helical" evidence="6">
    <location>
        <begin position="31"/>
        <end position="52"/>
    </location>
</feature>
<dbReference type="RefSeq" id="WP_057814952.1">
    <property type="nucleotide sequence ID" value="NZ_CP031598.1"/>
</dbReference>
<dbReference type="KEGG" id="rid:RIdsm_01475"/>
<protein>
    <submittedName>
        <fullName evidence="7">Leucine/isoleucine/valine transporter permease subunit</fullName>
    </submittedName>
</protein>
<feature type="transmembrane region" description="Helical" evidence="6">
    <location>
        <begin position="241"/>
        <end position="270"/>
    </location>
</feature>
<feature type="transmembrane region" description="Helical" evidence="6">
    <location>
        <begin position="9"/>
        <end position="25"/>
    </location>
</feature>
<dbReference type="Proteomes" id="UP000325785">
    <property type="component" value="Chromosome"/>
</dbReference>
<evidence type="ECO:0000313" key="8">
    <source>
        <dbReference type="Proteomes" id="UP000325785"/>
    </source>
</evidence>
<dbReference type="GO" id="GO:0005886">
    <property type="term" value="C:plasma membrane"/>
    <property type="evidence" value="ECO:0007669"/>
    <property type="project" value="UniProtKB-SubCell"/>
</dbReference>
<keyword evidence="5 6" id="KW-0472">Membrane</keyword>